<sequence>MFMECDSKTAYLHRCTLGHGSQMPRSQATWQIQLGCLYLPNNNKLRPFVQGLYGQLPPLDCEGTSLRSYFRRTWLVRFQTRVPNLDGESKEPVLEATGNAHPAQLLTAHCLV</sequence>
<comment type="caution">
    <text evidence="1">The sequence shown here is derived from an EMBL/GenBank/DDBJ whole genome shotgun (WGS) entry which is preliminary data.</text>
</comment>
<evidence type="ECO:0000313" key="2">
    <source>
        <dbReference type="Proteomes" id="UP000774804"/>
    </source>
</evidence>
<evidence type="ECO:0000313" key="1">
    <source>
        <dbReference type="EMBL" id="KAG2904785.1"/>
    </source>
</evidence>
<organism evidence="1 2">
    <name type="scientific">Phytophthora cactorum</name>
    <dbReference type="NCBI Taxonomy" id="29920"/>
    <lineage>
        <taxon>Eukaryota</taxon>
        <taxon>Sar</taxon>
        <taxon>Stramenopiles</taxon>
        <taxon>Oomycota</taxon>
        <taxon>Peronosporomycetes</taxon>
        <taxon>Peronosporales</taxon>
        <taxon>Peronosporaceae</taxon>
        <taxon>Phytophthora</taxon>
    </lineage>
</organism>
<protein>
    <submittedName>
        <fullName evidence="1">Uncharacterized protein</fullName>
    </submittedName>
</protein>
<gene>
    <name evidence="1" type="ORF">PC115_g14843</name>
</gene>
<dbReference type="EMBL" id="RCMI01000581">
    <property type="protein sequence ID" value="KAG2904785.1"/>
    <property type="molecule type" value="Genomic_DNA"/>
</dbReference>
<dbReference type="Proteomes" id="UP000774804">
    <property type="component" value="Unassembled WGS sequence"/>
</dbReference>
<name>A0A8T1BJ44_9STRA</name>
<accession>A0A8T1BJ44</accession>
<reference evidence="1" key="1">
    <citation type="submission" date="2018-10" db="EMBL/GenBank/DDBJ databases">
        <title>Effector identification in a new, highly contiguous assembly of the strawberry crown rot pathogen Phytophthora cactorum.</title>
        <authorList>
            <person name="Armitage A.D."/>
            <person name="Nellist C.F."/>
            <person name="Bates H."/>
            <person name="Vickerstaff R.J."/>
            <person name="Harrison R.J."/>
        </authorList>
    </citation>
    <scope>NUCLEOTIDE SEQUENCE</scope>
    <source>
        <strain evidence="1">4032</strain>
    </source>
</reference>
<proteinExistence type="predicted"/>
<dbReference type="AlphaFoldDB" id="A0A8T1BJ44"/>